<reference evidence="2 3" key="1">
    <citation type="submission" date="2015-10" db="EMBL/GenBank/DDBJ databases">
        <title>Genome analyses suggest a sexual origin of heterokaryosis in a supposedly ancient asexual fungus.</title>
        <authorList>
            <person name="Ropars J."/>
            <person name="Sedzielewska K."/>
            <person name="Noel J."/>
            <person name="Charron P."/>
            <person name="Farinelli L."/>
            <person name="Marton T."/>
            <person name="Kruger M."/>
            <person name="Pelin A."/>
            <person name="Brachmann A."/>
            <person name="Corradi N."/>
        </authorList>
    </citation>
    <scope>NUCLEOTIDE SEQUENCE [LARGE SCALE GENOMIC DNA]</scope>
    <source>
        <strain evidence="2 3">A4</strain>
    </source>
</reference>
<gene>
    <name evidence="2" type="ORF">RhiirA4_465049</name>
</gene>
<keyword evidence="3" id="KW-1185">Reference proteome</keyword>
<comment type="caution">
    <text evidence="2">The sequence shown here is derived from an EMBL/GenBank/DDBJ whole genome shotgun (WGS) entry which is preliminary data.</text>
</comment>
<proteinExistence type="predicted"/>
<dbReference type="GO" id="GO:0004672">
    <property type="term" value="F:protein kinase activity"/>
    <property type="evidence" value="ECO:0007669"/>
    <property type="project" value="InterPro"/>
</dbReference>
<dbReference type="GO" id="GO:0005524">
    <property type="term" value="F:ATP binding"/>
    <property type="evidence" value="ECO:0007669"/>
    <property type="project" value="InterPro"/>
</dbReference>
<protein>
    <recommendedName>
        <fullName evidence="1">Protein kinase domain-containing protein</fullName>
    </recommendedName>
</protein>
<evidence type="ECO:0000259" key="1">
    <source>
        <dbReference type="PROSITE" id="PS50011"/>
    </source>
</evidence>
<sequence length="157" mass="18609">MDIHECIIFTEFLWKTQRNNGNIWIKIFYRDLTNHLTNYLTCKFGKSGNAIIDDFILEKYLRWIPYSKFKNVEYLSEGGFGTIYRAIWLKNNGDEENDDEEVILKCPKNLNESLSEFLKEWEYHISVLISSDIINVYGFTEDPSASKYMVVMEYANK</sequence>
<evidence type="ECO:0000313" key="2">
    <source>
        <dbReference type="EMBL" id="PKY49185.1"/>
    </source>
</evidence>
<accession>A0A2I1GRH0</accession>
<name>A0A2I1GRH0_9GLOM</name>
<dbReference type="VEuPathDB" id="FungiDB:RhiirA1_485064"/>
<dbReference type="Proteomes" id="UP000234323">
    <property type="component" value="Unassembled WGS sequence"/>
</dbReference>
<dbReference type="AlphaFoldDB" id="A0A2I1GRH0"/>
<dbReference type="Gene3D" id="1.10.510.10">
    <property type="entry name" value="Transferase(Phosphotransferase) domain 1"/>
    <property type="match status" value="1"/>
</dbReference>
<dbReference type="Pfam" id="PF07714">
    <property type="entry name" value="PK_Tyr_Ser-Thr"/>
    <property type="match status" value="1"/>
</dbReference>
<feature type="domain" description="Protein kinase" evidence="1">
    <location>
        <begin position="69"/>
        <end position="157"/>
    </location>
</feature>
<dbReference type="PROSITE" id="PS50011">
    <property type="entry name" value="PROTEIN_KINASE_DOM"/>
    <property type="match status" value="1"/>
</dbReference>
<dbReference type="VEuPathDB" id="FungiDB:FUN_024968"/>
<feature type="non-terminal residue" evidence="2">
    <location>
        <position position="157"/>
    </location>
</feature>
<organism evidence="2 3">
    <name type="scientific">Rhizophagus irregularis</name>
    <dbReference type="NCBI Taxonomy" id="588596"/>
    <lineage>
        <taxon>Eukaryota</taxon>
        <taxon>Fungi</taxon>
        <taxon>Fungi incertae sedis</taxon>
        <taxon>Mucoromycota</taxon>
        <taxon>Glomeromycotina</taxon>
        <taxon>Glomeromycetes</taxon>
        <taxon>Glomerales</taxon>
        <taxon>Glomeraceae</taxon>
        <taxon>Rhizophagus</taxon>
    </lineage>
</organism>
<dbReference type="SUPFAM" id="SSF56112">
    <property type="entry name" value="Protein kinase-like (PK-like)"/>
    <property type="match status" value="1"/>
</dbReference>
<dbReference type="InterPro" id="IPR000719">
    <property type="entry name" value="Prot_kinase_dom"/>
</dbReference>
<evidence type="ECO:0000313" key="3">
    <source>
        <dbReference type="Proteomes" id="UP000234323"/>
    </source>
</evidence>
<dbReference type="InterPro" id="IPR001245">
    <property type="entry name" value="Ser-Thr/Tyr_kinase_cat_dom"/>
</dbReference>
<dbReference type="EMBL" id="LLXI01000713">
    <property type="protein sequence ID" value="PKY49185.1"/>
    <property type="molecule type" value="Genomic_DNA"/>
</dbReference>
<dbReference type="InterPro" id="IPR011009">
    <property type="entry name" value="Kinase-like_dom_sf"/>
</dbReference>